<comment type="caution">
    <text evidence="1">The sequence shown here is derived from an EMBL/GenBank/DDBJ whole genome shotgun (WGS) entry which is preliminary data.</text>
</comment>
<accession>A0A0M0KC27</accession>
<dbReference type="Proteomes" id="UP000037460">
    <property type="component" value="Unassembled WGS sequence"/>
</dbReference>
<proteinExistence type="predicted"/>
<dbReference type="NCBIfam" id="NF033679">
    <property type="entry name" value="DNRLRE_dom"/>
    <property type="match status" value="1"/>
</dbReference>
<dbReference type="AlphaFoldDB" id="A0A0M0KC27"/>
<evidence type="ECO:0008006" key="3">
    <source>
        <dbReference type="Google" id="ProtNLM"/>
    </source>
</evidence>
<dbReference type="EMBL" id="JWZX01000624">
    <property type="protein sequence ID" value="KOO36137.1"/>
    <property type="molecule type" value="Genomic_DNA"/>
</dbReference>
<name>A0A0M0KC27_9EUKA</name>
<protein>
    <recommendedName>
        <fullName evidence="3">DNRLRE domain-containing protein</fullName>
    </recommendedName>
</protein>
<gene>
    <name evidence="1" type="ORF">Ctob_016509</name>
</gene>
<keyword evidence="2" id="KW-1185">Reference proteome</keyword>
<reference evidence="2" key="1">
    <citation type="journal article" date="2015" name="PLoS Genet.">
        <title>Genome Sequence and Transcriptome Analyses of Chrysochromulina tobin: Metabolic Tools for Enhanced Algal Fitness in the Prominent Order Prymnesiales (Haptophyceae).</title>
        <authorList>
            <person name="Hovde B.T."/>
            <person name="Deodato C.R."/>
            <person name="Hunsperger H.M."/>
            <person name="Ryken S.A."/>
            <person name="Yost W."/>
            <person name="Jha R.K."/>
            <person name="Patterson J."/>
            <person name="Monnat R.J. Jr."/>
            <person name="Barlow S.B."/>
            <person name="Starkenburg S.R."/>
            <person name="Cattolico R.A."/>
        </authorList>
    </citation>
    <scope>NUCLEOTIDE SEQUENCE</scope>
    <source>
        <strain evidence="2">CCMP291</strain>
    </source>
</reference>
<sequence>MQIRNAQHAWLRMTAPTTNYATAAEVFWDGNSACAASSAPNPLDTWSAQLQLLLLPTASSYFEPFLTDVDFVLMKFDLSALSAMAPISRALFRYTVYDGGDQAEMHEFCRGWTASNVTYDNLPMPTPPWPFSAAVIDTYWGPTVNDLAGNVATHTVDVTPSINRWLTGTPNHGWIFVPYFGNGCGIRTAAWANVAQQPVLE</sequence>
<feature type="non-terminal residue" evidence="1">
    <location>
        <position position="201"/>
    </location>
</feature>
<evidence type="ECO:0000313" key="2">
    <source>
        <dbReference type="Proteomes" id="UP000037460"/>
    </source>
</evidence>
<organism evidence="1 2">
    <name type="scientific">Chrysochromulina tobinii</name>
    <dbReference type="NCBI Taxonomy" id="1460289"/>
    <lineage>
        <taxon>Eukaryota</taxon>
        <taxon>Haptista</taxon>
        <taxon>Haptophyta</taxon>
        <taxon>Prymnesiophyceae</taxon>
        <taxon>Prymnesiales</taxon>
        <taxon>Chrysochromulinaceae</taxon>
        <taxon>Chrysochromulina</taxon>
    </lineage>
</organism>
<evidence type="ECO:0000313" key="1">
    <source>
        <dbReference type="EMBL" id="KOO36137.1"/>
    </source>
</evidence>